<evidence type="ECO:0000313" key="1">
    <source>
        <dbReference type="EMBL" id="KAL3659030.1"/>
    </source>
</evidence>
<keyword evidence="2" id="KW-1185">Reference proteome</keyword>
<comment type="caution">
    <text evidence="1">The sequence shown here is derived from an EMBL/GenBank/DDBJ whole genome shotgun (WGS) entry which is preliminary data.</text>
</comment>
<accession>A0ABD3EYS4</accession>
<dbReference type="Proteomes" id="UP001632037">
    <property type="component" value="Unassembled WGS sequence"/>
</dbReference>
<evidence type="ECO:0000313" key="2">
    <source>
        <dbReference type="Proteomes" id="UP001632037"/>
    </source>
</evidence>
<reference evidence="1 2" key="1">
    <citation type="submission" date="2024-09" db="EMBL/GenBank/DDBJ databases">
        <title>Genome sequencing and assembly of Phytophthora oleae, isolate VK10A, causative agent of rot of olive drupes.</title>
        <authorList>
            <person name="Conti Taguali S."/>
            <person name="Riolo M."/>
            <person name="La Spada F."/>
            <person name="Cacciola S.O."/>
            <person name="Dionisio G."/>
        </authorList>
    </citation>
    <scope>NUCLEOTIDE SEQUENCE [LARGE SCALE GENOMIC DNA]</scope>
    <source>
        <strain evidence="1 2">VK10A</strain>
    </source>
</reference>
<sequence>MFEGNKTDVFNGNNVGGVKTSDEEIDSFWTEIDTLVDSTMVNRDELETVRCVVQHFRKLVVFFLRSQKGASRLKQLQYNQYRRFDLLDVVMDCPTN</sequence>
<dbReference type="EMBL" id="JBIMZQ010000049">
    <property type="protein sequence ID" value="KAL3659030.1"/>
    <property type="molecule type" value="Genomic_DNA"/>
</dbReference>
<gene>
    <name evidence="1" type="ORF">V7S43_015913</name>
</gene>
<name>A0ABD3EYS4_9STRA</name>
<dbReference type="AlphaFoldDB" id="A0ABD3EYS4"/>
<protein>
    <submittedName>
        <fullName evidence="1">Uncharacterized protein</fullName>
    </submittedName>
</protein>
<proteinExistence type="predicted"/>
<organism evidence="1 2">
    <name type="scientific">Phytophthora oleae</name>
    <dbReference type="NCBI Taxonomy" id="2107226"/>
    <lineage>
        <taxon>Eukaryota</taxon>
        <taxon>Sar</taxon>
        <taxon>Stramenopiles</taxon>
        <taxon>Oomycota</taxon>
        <taxon>Peronosporomycetes</taxon>
        <taxon>Peronosporales</taxon>
        <taxon>Peronosporaceae</taxon>
        <taxon>Phytophthora</taxon>
    </lineage>
</organism>